<comment type="caution">
    <text evidence="2">The sequence shown here is derived from an EMBL/GenBank/DDBJ whole genome shotgun (WGS) entry which is preliminary data.</text>
</comment>
<organism evidence="2 3">
    <name type="scientific">Protopolystoma xenopodis</name>
    <dbReference type="NCBI Taxonomy" id="117903"/>
    <lineage>
        <taxon>Eukaryota</taxon>
        <taxon>Metazoa</taxon>
        <taxon>Spiralia</taxon>
        <taxon>Lophotrochozoa</taxon>
        <taxon>Platyhelminthes</taxon>
        <taxon>Monogenea</taxon>
        <taxon>Polyopisthocotylea</taxon>
        <taxon>Polystomatidea</taxon>
        <taxon>Polystomatidae</taxon>
        <taxon>Protopolystoma</taxon>
    </lineage>
</organism>
<keyword evidence="3" id="KW-1185">Reference proteome</keyword>
<dbReference type="AlphaFoldDB" id="A0A448XGW8"/>
<proteinExistence type="predicted"/>
<evidence type="ECO:0000313" key="3">
    <source>
        <dbReference type="Proteomes" id="UP000784294"/>
    </source>
</evidence>
<gene>
    <name evidence="2" type="ORF">PXEA_LOCUS29584</name>
</gene>
<reference evidence="2" key="1">
    <citation type="submission" date="2018-11" db="EMBL/GenBank/DDBJ databases">
        <authorList>
            <consortium name="Pathogen Informatics"/>
        </authorList>
    </citation>
    <scope>NUCLEOTIDE SEQUENCE</scope>
</reference>
<sequence length="76" mass="7984">MARLIGRPASSPVANWAAGTSASSEGEARPNRHFICCLIALGFSTLSLPPVNTTHAPRSGSQGKKTVDLGIRFVHI</sequence>
<evidence type="ECO:0000256" key="1">
    <source>
        <dbReference type="SAM" id="MobiDB-lite"/>
    </source>
</evidence>
<feature type="region of interest" description="Disordered" evidence="1">
    <location>
        <begin position="1"/>
        <end position="28"/>
    </location>
</feature>
<name>A0A448XGW8_9PLAT</name>
<dbReference type="Proteomes" id="UP000784294">
    <property type="component" value="Unassembled WGS sequence"/>
</dbReference>
<accession>A0A448XGW8</accession>
<protein>
    <submittedName>
        <fullName evidence="2">Uncharacterized protein</fullName>
    </submittedName>
</protein>
<dbReference type="EMBL" id="CAAALY010251507">
    <property type="protein sequence ID" value="VEL36144.1"/>
    <property type="molecule type" value="Genomic_DNA"/>
</dbReference>
<evidence type="ECO:0000313" key="2">
    <source>
        <dbReference type="EMBL" id="VEL36144.1"/>
    </source>
</evidence>